<reference evidence="2" key="1">
    <citation type="submission" date="2014-09" db="EMBL/GenBank/DDBJ databases">
        <authorList>
            <person name="Gomez-Valero L."/>
        </authorList>
    </citation>
    <scope>NUCLEOTIDE SEQUENCE [LARGE SCALE GENOMIC DNA]</scope>
    <source>
        <strain evidence="2">ATCC700992</strain>
    </source>
</reference>
<dbReference type="RefSeq" id="WP_045095685.1">
    <property type="nucleotide sequence ID" value="NZ_LN614827.1"/>
</dbReference>
<dbReference type="OrthoDB" id="5647652at2"/>
<dbReference type="HOGENOM" id="CLU_1127975_0_0_6"/>
<accession>A0A098G562</accession>
<dbReference type="Gene3D" id="3.40.50.150">
    <property type="entry name" value="Vaccinia Virus protein VP39"/>
    <property type="match status" value="1"/>
</dbReference>
<name>A0A098G562_9GAMM</name>
<dbReference type="EMBL" id="LN614827">
    <property type="protein sequence ID" value="CEG57129.1"/>
    <property type="molecule type" value="Genomic_DNA"/>
</dbReference>
<dbReference type="STRING" id="1212491.LFA_1723"/>
<dbReference type="InterPro" id="IPR029063">
    <property type="entry name" value="SAM-dependent_MTases_sf"/>
</dbReference>
<gene>
    <name evidence="1" type="ORF">LFA_1723</name>
</gene>
<evidence type="ECO:0008006" key="3">
    <source>
        <dbReference type="Google" id="ProtNLM"/>
    </source>
</evidence>
<dbReference type="AlphaFoldDB" id="A0A098G562"/>
<sequence>MRWRTKFGRCIYVSPSGYKVYQNFFYRWLTLGSTALQTVIWRPNPKKPVLYYIPVLTLMARKFPGTGCLLGLGGASVPRLLNSENPGHHIVVVDNSEEVIDIAKQFFMLDSIPDITLVQQNANDYVRECTAQYKHLIIDLYDANNFPAECNHEEFFIHAQNRLTPDGFLAINLANYKEQWPIYQLIKKHFKNTIVIPVKKSANVVIIASTHGSHEFFMNEIKSCHRFKKIVWMDSWGFVGKY</sequence>
<proteinExistence type="predicted"/>
<evidence type="ECO:0000313" key="2">
    <source>
        <dbReference type="Proteomes" id="UP000032430"/>
    </source>
</evidence>
<dbReference type="Pfam" id="PF01564">
    <property type="entry name" value="Spermine_synth"/>
    <property type="match status" value="1"/>
</dbReference>
<protein>
    <recommendedName>
        <fullName evidence="3">Spermidine synthase</fullName>
    </recommendedName>
</protein>
<keyword evidence="2" id="KW-1185">Reference proteome</keyword>
<dbReference type="SUPFAM" id="SSF53335">
    <property type="entry name" value="S-adenosyl-L-methionine-dependent methyltransferases"/>
    <property type="match status" value="1"/>
</dbReference>
<dbReference type="KEGG" id="lfa:LFA_1723"/>
<dbReference type="Proteomes" id="UP000032430">
    <property type="component" value="Chromosome I"/>
</dbReference>
<evidence type="ECO:0000313" key="1">
    <source>
        <dbReference type="EMBL" id="CEG57129.1"/>
    </source>
</evidence>
<organism evidence="1 2">
    <name type="scientific">Legionella fallonii LLAP-10</name>
    <dbReference type="NCBI Taxonomy" id="1212491"/>
    <lineage>
        <taxon>Bacteria</taxon>
        <taxon>Pseudomonadati</taxon>
        <taxon>Pseudomonadota</taxon>
        <taxon>Gammaproteobacteria</taxon>
        <taxon>Legionellales</taxon>
        <taxon>Legionellaceae</taxon>
        <taxon>Legionella</taxon>
    </lineage>
</organism>